<dbReference type="Pfam" id="PF00814">
    <property type="entry name" value="TsaD"/>
    <property type="match status" value="1"/>
</dbReference>
<dbReference type="GO" id="GO:0008033">
    <property type="term" value="P:tRNA processing"/>
    <property type="evidence" value="ECO:0007669"/>
    <property type="project" value="UniProtKB-KW"/>
</dbReference>
<keyword evidence="2" id="KW-0808">Transferase</keyword>
<evidence type="ECO:0000256" key="6">
    <source>
        <dbReference type="ARBA" id="ARBA00048117"/>
    </source>
</evidence>
<feature type="domain" description="Gcp-like" evidence="7">
    <location>
        <begin position="59"/>
        <end position="367"/>
    </location>
</feature>
<keyword evidence="4" id="KW-0479">Metal-binding</keyword>
<comment type="caution">
    <text evidence="8">The sequence shown here is derived from an EMBL/GenBank/DDBJ whole genome shotgun (WGS) entry which is preliminary data.</text>
</comment>
<evidence type="ECO:0000256" key="5">
    <source>
        <dbReference type="ARBA" id="ARBA00023315"/>
    </source>
</evidence>
<organism evidence="8">
    <name type="scientific">Dermatophagoides farinae</name>
    <name type="common">American house dust mite</name>
    <dbReference type="NCBI Taxonomy" id="6954"/>
    <lineage>
        <taxon>Eukaryota</taxon>
        <taxon>Metazoa</taxon>
        <taxon>Ecdysozoa</taxon>
        <taxon>Arthropoda</taxon>
        <taxon>Chelicerata</taxon>
        <taxon>Arachnida</taxon>
        <taxon>Acari</taxon>
        <taxon>Acariformes</taxon>
        <taxon>Sarcoptiformes</taxon>
        <taxon>Astigmata</taxon>
        <taxon>Psoroptidia</taxon>
        <taxon>Analgoidea</taxon>
        <taxon>Pyroglyphidae</taxon>
        <taxon>Dermatophagoidinae</taxon>
        <taxon>Dermatophagoides</taxon>
    </lineage>
</organism>
<dbReference type="EMBL" id="SDOV01000001">
    <property type="protein sequence ID" value="KAH7645347.1"/>
    <property type="molecule type" value="Genomic_DNA"/>
</dbReference>
<dbReference type="EC" id="2.3.1.234" evidence="1"/>
<accession>A0A9D4P7E9</accession>
<dbReference type="InterPro" id="IPR043129">
    <property type="entry name" value="ATPase_NBD"/>
</dbReference>
<dbReference type="Gene3D" id="3.30.420.40">
    <property type="match status" value="2"/>
</dbReference>
<dbReference type="SUPFAM" id="SSF53067">
    <property type="entry name" value="Actin-like ATPase domain"/>
    <property type="match status" value="1"/>
</dbReference>
<dbReference type="PANTHER" id="PTHR11735">
    <property type="entry name" value="TRNA N6-ADENOSINE THREONYLCARBAMOYLTRANSFERASE"/>
    <property type="match status" value="1"/>
</dbReference>
<reference evidence="8" key="1">
    <citation type="submission" date="2020-06" db="EMBL/GenBank/DDBJ databases">
        <authorList>
            <person name="Ji K."/>
            <person name="Li J."/>
        </authorList>
    </citation>
    <scope>NUCLEOTIDE SEQUENCE</scope>
    <source>
        <strain evidence="8">JKM2019</strain>
        <tissue evidence="8">Whole body</tissue>
    </source>
</reference>
<keyword evidence="3" id="KW-0819">tRNA processing</keyword>
<dbReference type="NCBIfam" id="TIGR00329">
    <property type="entry name" value="gcp_kae1"/>
    <property type="match status" value="1"/>
</dbReference>
<dbReference type="AlphaFoldDB" id="A0A9D4P7E9"/>
<dbReference type="PANTHER" id="PTHR11735:SF6">
    <property type="entry name" value="TRNA N6-ADENOSINE THREONYLCARBAMOYLTRANSFERASE, MITOCHONDRIAL"/>
    <property type="match status" value="1"/>
</dbReference>
<evidence type="ECO:0000256" key="1">
    <source>
        <dbReference type="ARBA" id="ARBA00012156"/>
    </source>
</evidence>
<dbReference type="InterPro" id="IPR017861">
    <property type="entry name" value="KAE1/TsaD"/>
</dbReference>
<protein>
    <recommendedName>
        <fullName evidence="1">N(6)-L-threonylcarbamoyladenine synthase</fullName>
        <ecNumber evidence="1">2.3.1.234</ecNumber>
    </recommendedName>
</protein>
<dbReference type="InterPro" id="IPR000905">
    <property type="entry name" value="Gcp-like_dom"/>
</dbReference>
<evidence type="ECO:0000313" key="8">
    <source>
        <dbReference type="EMBL" id="KAH7645347.1"/>
    </source>
</evidence>
<evidence type="ECO:0000256" key="4">
    <source>
        <dbReference type="ARBA" id="ARBA00022723"/>
    </source>
</evidence>
<dbReference type="GO" id="GO:0061711">
    <property type="term" value="F:tRNA N(6)-L-threonylcarbamoyladenine synthase activity"/>
    <property type="evidence" value="ECO:0007669"/>
    <property type="project" value="UniProtKB-EC"/>
</dbReference>
<evidence type="ECO:0000259" key="7">
    <source>
        <dbReference type="Pfam" id="PF00814"/>
    </source>
</evidence>
<dbReference type="GO" id="GO:0046872">
    <property type="term" value="F:metal ion binding"/>
    <property type="evidence" value="ECO:0007669"/>
    <property type="project" value="UniProtKB-KW"/>
</dbReference>
<gene>
    <name evidence="8" type="ORF">HUG17_0885</name>
</gene>
<evidence type="ECO:0000256" key="2">
    <source>
        <dbReference type="ARBA" id="ARBA00022679"/>
    </source>
</evidence>
<reference evidence="8" key="2">
    <citation type="journal article" date="2021" name="World Allergy Organ. J.">
        <title>Chromosome-level assembly of Dermatophagoides farinae genome and transcriptome reveals two novel allergens Der f 37 and Der f 39.</title>
        <authorList>
            <person name="Chen J."/>
            <person name="Cai Z."/>
            <person name="Fan D."/>
            <person name="Hu J."/>
            <person name="Hou Y."/>
            <person name="He Y."/>
            <person name="Zhang Z."/>
            <person name="Zhao Z."/>
            <person name="Gao P."/>
            <person name="Hu W."/>
            <person name="Sun J."/>
            <person name="Li J."/>
            <person name="Ji K."/>
        </authorList>
    </citation>
    <scope>NUCLEOTIDE SEQUENCE</scope>
    <source>
        <strain evidence="8">JKM2019</strain>
    </source>
</reference>
<dbReference type="CDD" id="cd24134">
    <property type="entry name" value="ASKHA_NBD_OSGEPL1_QRI7_euk"/>
    <property type="match status" value="1"/>
</dbReference>
<name>A0A9D4P7E9_DERFA</name>
<keyword evidence="5" id="KW-0012">Acyltransferase</keyword>
<comment type="catalytic activity">
    <reaction evidence="6">
        <text>L-threonylcarbamoyladenylate + adenosine(37) in tRNA = N(6)-L-threonylcarbamoyladenosine(37) in tRNA + AMP + H(+)</text>
        <dbReference type="Rhea" id="RHEA:37059"/>
        <dbReference type="Rhea" id="RHEA-COMP:10162"/>
        <dbReference type="Rhea" id="RHEA-COMP:10163"/>
        <dbReference type="ChEBI" id="CHEBI:15378"/>
        <dbReference type="ChEBI" id="CHEBI:73682"/>
        <dbReference type="ChEBI" id="CHEBI:74411"/>
        <dbReference type="ChEBI" id="CHEBI:74418"/>
        <dbReference type="ChEBI" id="CHEBI:456215"/>
        <dbReference type="EC" id="2.3.1.234"/>
    </reaction>
</comment>
<evidence type="ECO:0000256" key="3">
    <source>
        <dbReference type="ARBA" id="ARBA00022694"/>
    </source>
</evidence>
<dbReference type="PRINTS" id="PR00789">
    <property type="entry name" value="OSIALOPTASE"/>
</dbReference>
<dbReference type="GO" id="GO:0005739">
    <property type="term" value="C:mitochondrion"/>
    <property type="evidence" value="ECO:0007669"/>
    <property type="project" value="TreeGrafter"/>
</dbReference>
<sequence length="428" mass="47822">MIKPIHRYSCILIDFWHKFAERNFTIIRRQNCLHAPKLVLGIETSCDDTGIAIVDQNGQIISEVCASQTALHVSNGGIIPPVARDLHKTVIDRCVSNCFHNANVLPSDIAAIAVTVKPGLPLSLLVGCNYAKKLSAKYNLPVIPIHHMEAHALTALIQYPTKLSFPFVTLLISGGHSIICFVNGIDDFRLMGQSVDDAPGDIMDKTARALKLKNLGPPFNLISGGAAIELMAKNGDPFAYFSRITSYPLYSSRHRTSIQRKIRQLEIDNQTSPDEVLTEAPDLCASILFVISFILIKRLQRAFQYLDEKELLLPTSDYDQRKLVVSGGCAANRFIAGMLKNYCYHEAIDLFIPTPKLCTDNGVMIAWNGMLKLQNEKLFPHFILRNKKFIQMLDIDSKAKLGHDISRDVTNANIKCERIDIKSFVNFL</sequence>
<proteinExistence type="predicted"/>
<dbReference type="Proteomes" id="UP000828236">
    <property type="component" value="Unassembled WGS sequence"/>
</dbReference>